<evidence type="ECO:0000313" key="1">
    <source>
        <dbReference type="EMBL" id="GAA1536176.1"/>
    </source>
</evidence>
<dbReference type="Proteomes" id="UP001501288">
    <property type="component" value="Unassembled WGS sequence"/>
</dbReference>
<dbReference type="EMBL" id="BAAANV010000020">
    <property type="protein sequence ID" value="GAA1536176.1"/>
    <property type="molecule type" value="Genomic_DNA"/>
</dbReference>
<proteinExistence type="predicted"/>
<dbReference type="RefSeq" id="WP_346029738.1">
    <property type="nucleotide sequence ID" value="NZ_BAAANV010000020.1"/>
</dbReference>
<organism evidence="1 2">
    <name type="scientific">Dermacoccus barathri</name>
    <dbReference type="NCBI Taxonomy" id="322601"/>
    <lineage>
        <taxon>Bacteria</taxon>
        <taxon>Bacillati</taxon>
        <taxon>Actinomycetota</taxon>
        <taxon>Actinomycetes</taxon>
        <taxon>Micrococcales</taxon>
        <taxon>Dermacoccaceae</taxon>
        <taxon>Dermacoccus</taxon>
    </lineage>
</organism>
<protein>
    <submittedName>
        <fullName evidence="1">Uncharacterized protein</fullName>
    </submittedName>
</protein>
<accession>A0ABN2BBB4</accession>
<gene>
    <name evidence="1" type="ORF">GCM10009762_07660</name>
</gene>
<reference evidence="1 2" key="1">
    <citation type="journal article" date="2019" name="Int. J. Syst. Evol. Microbiol.">
        <title>The Global Catalogue of Microorganisms (GCM) 10K type strain sequencing project: providing services to taxonomists for standard genome sequencing and annotation.</title>
        <authorList>
            <consortium name="The Broad Institute Genomics Platform"/>
            <consortium name="The Broad Institute Genome Sequencing Center for Infectious Disease"/>
            <person name="Wu L."/>
            <person name="Ma J."/>
        </authorList>
    </citation>
    <scope>NUCLEOTIDE SEQUENCE [LARGE SCALE GENOMIC DNA]</scope>
    <source>
        <strain evidence="1 2">JCM 14588</strain>
    </source>
</reference>
<comment type="caution">
    <text evidence="1">The sequence shown here is derived from an EMBL/GenBank/DDBJ whole genome shotgun (WGS) entry which is preliminary data.</text>
</comment>
<evidence type="ECO:0000313" key="2">
    <source>
        <dbReference type="Proteomes" id="UP001501288"/>
    </source>
</evidence>
<sequence>MSTLSMAASRALVYAHEMHAPIIPEDVLDPDEQEVAWEELVSLKYIIDDRTLAGRGGFNLTARGRSTARRHSQRVRRESAQCAILQGLAAGSRSTDSLQAEPLYDEPFSDEELQDAVRALQDRKYIEGEGGWQSDGHLLFASITPLGRQALDSELGPEAFAHHGGGHVSVDARQYTQQGNGNLQQNGNGNTATINNAGGAGLEAVAAFLEQIRGAERIDHSADAALDSQLELADNAVETNDSKKLRTALQTLPFLVTTAFGEDLGHAMAEQAGNLLASLPI</sequence>
<keyword evidence="2" id="KW-1185">Reference proteome</keyword>
<name>A0ABN2BBB4_9MICO</name>